<dbReference type="OrthoDB" id="6231054at2759"/>
<evidence type="ECO:0000313" key="1">
    <source>
        <dbReference type="EMBL" id="KER31674.1"/>
    </source>
</evidence>
<proteinExistence type="predicted"/>
<dbReference type="RefSeq" id="XP_009164615.1">
    <property type="nucleotide sequence ID" value="XM_009166351.1"/>
</dbReference>
<sequence length="156" mass="17584">MEGTIQKSGSEASRKVCIPVNPKQDLRQIFHWYDEHIRHANDSLLFVSIVKPQFAIPVLAGTAIEISRADVKRAKEICREAMQLAKKHGLRANSYVYIGMNQKKTLTQFLREFKPDLVLVEKQVKNIILRKLTGDSQVKAVMASQNCVLVALPPST</sequence>
<dbReference type="CTD" id="20316365"/>
<dbReference type="Proteomes" id="UP000054324">
    <property type="component" value="Unassembled WGS sequence"/>
</dbReference>
<gene>
    <name evidence="1" type="ORF">T265_02177</name>
</gene>
<evidence type="ECO:0008006" key="3">
    <source>
        <dbReference type="Google" id="ProtNLM"/>
    </source>
</evidence>
<dbReference type="KEGG" id="ovi:T265_02177"/>
<evidence type="ECO:0000313" key="2">
    <source>
        <dbReference type="Proteomes" id="UP000054324"/>
    </source>
</evidence>
<dbReference type="AlphaFoldDB" id="A0A075AII1"/>
<dbReference type="EMBL" id="KL596643">
    <property type="protein sequence ID" value="KER31674.1"/>
    <property type="molecule type" value="Genomic_DNA"/>
</dbReference>
<dbReference type="SUPFAM" id="SSF52402">
    <property type="entry name" value="Adenine nucleotide alpha hydrolases-like"/>
    <property type="match status" value="1"/>
</dbReference>
<dbReference type="Gene3D" id="3.40.50.620">
    <property type="entry name" value="HUPs"/>
    <property type="match status" value="1"/>
</dbReference>
<name>A0A075AII1_OPIVI</name>
<dbReference type="STRING" id="6198.A0A075AII1"/>
<keyword evidence="2" id="KW-1185">Reference proteome</keyword>
<reference evidence="1 2" key="1">
    <citation type="submission" date="2013-11" db="EMBL/GenBank/DDBJ databases">
        <title>Opisthorchis viverrini - life in the bile duct.</title>
        <authorList>
            <person name="Young N.D."/>
            <person name="Nagarajan N."/>
            <person name="Lin S.J."/>
            <person name="Korhonen P.K."/>
            <person name="Jex A.R."/>
            <person name="Hall R.S."/>
            <person name="Safavi-Hemami H."/>
            <person name="Kaewkong W."/>
            <person name="Bertrand D."/>
            <person name="Gao S."/>
            <person name="Seet Q."/>
            <person name="Wongkham S."/>
            <person name="Teh B.T."/>
            <person name="Wongkham C."/>
            <person name="Intapan P.M."/>
            <person name="Maleewong W."/>
            <person name="Yang X."/>
            <person name="Hu M."/>
            <person name="Wang Z."/>
            <person name="Hofmann A."/>
            <person name="Sternberg P.W."/>
            <person name="Tan P."/>
            <person name="Wang J."/>
            <person name="Gasser R.B."/>
        </authorList>
    </citation>
    <scope>NUCLEOTIDE SEQUENCE [LARGE SCALE GENOMIC DNA]</scope>
</reference>
<protein>
    <recommendedName>
        <fullName evidence="3">UspA domain-containing protein</fullName>
    </recommendedName>
</protein>
<organism evidence="1 2">
    <name type="scientific">Opisthorchis viverrini</name>
    <name type="common">Southeast Asian liver fluke</name>
    <dbReference type="NCBI Taxonomy" id="6198"/>
    <lineage>
        <taxon>Eukaryota</taxon>
        <taxon>Metazoa</taxon>
        <taxon>Spiralia</taxon>
        <taxon>Lophotrochozoa</taxon>
        <taxon>Platyhelminthes</taxon>
        <taxon>Trematoda</taxon>
        <taxon>Digenea</taxon>
        <taxon>Opisthorchiida</taxon>
        <taxon>Opisthorchiata</taxon>
        <taxon>Opisthorchiidae</taxon>
        <taxon>Opisthorchis</taxon>
    </lineage>
</organism>
<dbReference type="InterPro" id="IPR014729">
    <property type="entry name" value="Rossmann-like_a/b/a_fold"/>
</dbReference>
<accession>A0A075AII1</accession>
<dbReference type="GeneID" id="20316365"/>